<name>E6X2R6_NITSE</name>
<gene>
    <name evidence="2" type="ordered locus">Nitsa_0872</name>
</gene>
<dbReference type="EMBL" id="CP002452">
    <property type="protein sequence ID" value="ADV46132.1"/>
    <property type="molecule type" value="Genomic_DNA"/>
</dbReference>
<dbReference type="eggNOG" id="ENOG5032ITJ">
    <property type="taxonomic scope" value="Bacteria"/>
</dbReference>
<dbReference type="HOGENOM" id="CLU_2756339_0_0_7"/>
<organism evidence="2 3">
    <name type="scientific">Nitratifractor salsuginis (strain DSM 16511 / JCM 12458 / E9I37-1)</name>
    <dbReference type="NCBI Taxonomy" id="749222"/>
    <lineage>
        <taxon>Bacteria</taxon>
        <taxon>Pseudomonadati</taxon>
        <taxon>Campylobacterota</taxon>
        <taxon>Epsilonproteobacteria</taxon>
        <taxon>Campylobacterales</taxon>
        <taxon>Sulfurovaceae</taxon>
        <taxon>Nitratifractor</taxon>
    </lineage>
</organism>
<accession>E6X2R6</accession>
<dbReference type="Proteomes" id="UP000008633">
    <property type="component" value="Chromosome"/>
</dbReference>
<dbReference type="RefSeq" id="WP_013553826.1">
    <property type="nucleotide sequence ID" value="NC_014935.1"/>
</dbReference>
<sequence>MSSEQMDPIKKELESRRKEIAAELALLFKTNMKITDWDVPEADDREAAELLLQIMQEELDKLKEDVRAGKYDNY</sequence>
<keyword evidence="1" id="KW-0175">Coiled coil</keyword>
<evidence type="ECO:0000313" key="3">
    <source>
        <dbReference type="Proteomes" id="UP000008633"/>
    </source>
</evidence>
<evidence type="ECO:0000313" key="2">
    <source>
        <dbReference type="EMBL" id="ADV46132.1"/>
    </source>
</evidence>
<reference evidence="2 3" key="1">
    <citation type="journal article" date="2011" name="Stand. Genomic Sci.">
        <title>Complete genome sequence of Nitratifractor salsuginis type strain (E9I37-1).</title>
        <authorList>
            <person name="Anderson I."/>
            <person name="Sikorski J."/>
            <person name="Zeytun A."/>
            <person name="Nolan M."/>
            <person name="Lapidus A."/>
            <person name="Lucas S."/>
            <person name="Hammon N."/>
            <person name="Deshpande S."/>
            <person name="Cheng J.F."/>
            <person name="Tapia R."/>
            <person name="Han C."/>
            <person name="Goodwin L."/>
            <person name="Pitluck S."/>
            <person name="Liolios K."/>
            <person name="Pagani I."/>
            <person name="Ivanova N."/>
            <person name="Huntemann M."/>
            <person name="Mavromatis K."/>
            <person name="Ovchinikova G."/>
            <person name="Pati A."/>
            <person name="Chen A."/>
            <person name="Palaniappan K."/>
            <person name="Land M."/>
            <person name="Hauser L."/>
            <person name="Brambilla E.M."/>
            <person name="Ngatchou-Djao O.D."/>
            <person name="Rohde M."/>
            <person name="Tindall B.J."/>
            <person name="Goker M."/>
            <person name="Detter J.C."/>
            <person name="Woyke T."/>
            <person name="Bristow J."/>
            <person name="Eisen J.A."/>
            <person name="Markowitz V."/>
            <person name="Hugenholtz P."/>
            <person name="Klenk H.P."/>
            <person name="Kyrpides N.C."/>
        </authorList>
    </citation>
    <scope>NUCLEOTIDE SEQUENCE [LARGE SCALE GENOMIC DNA]</scope>
    <source>
        <strain evidence="3">DSM 16511 / JCM 12458 / E9I37-1</strain>
    </source>
</reference>
<proteinExistence type="predicted"/>
<feature type="coiled-coil region" evidence="1">
    <location>
        <begin position="10"/>
        <end position="72"/>
    </location>
</feature>
<dbReference type="KEGG" id="nsa:Nitsa_0872"/>
<evidence type="ECO:0000256" key="1">
    <source>
        <dbReference type="SAM" id="Coils"/>
    </source>
</evidence>
<keyword evidence="3" id="KW-1185">Reference proteome</keyword>
<reference evidence="3" key="2">
    <citation type="submission" date="2011-01" db="EMBL/GenBank/DDBJ databases">
        <title>The complete genome of Nitratifractor salsuginis DSM 16511.</title>
        <authorList>
            <consortium name="US DOE Joint Genome Institute (JGI-PGF)"/>
            <person name="Lucas S."/>
            <person name="Copeland A."/>
            <person name="Lapidus A."/>
            <person name="Bruce D."/>
            <person name="Goodwin L."/>
            <person name="Pitluck S."/>
            <person name="Kyrpides N."/>
            <person name="Mavromatis K."/>
            <person name="Ivanova N."/>
            <person name="Mikhailova N."/>
            <person name="Zeytun A."/>
            <person name="Detter J.C."/>
            <person name="Tapia R."/>
            <person name="Han C."/>
            <person name="Land M."/>
            <person name="Hauser L."/>
            <person name="Markowitz V."/>
            <person name="Cheng J.-F."/>
            <person name="Hugenholtz P."/>
            <person name="Woyke T."/>
            <person name="Wu D."/>
            <person name="Tindall B."/>
            <person name="Schuetze A."/>
            <person name="Brambilla E."/>
            <person name="Klenk H.-P."/>
            <person name="Eisen J.A."/>
        </authorList>
    </citation>
    <scope>NUCLEOTIDE SEQUENCE [LARGE SCALE GENOMIC DNA]</scope>
    <source>
        <strain evidence="3">DSM 16511 / JCM 12458 / E9I37-1</strain>
    </source>
</reference>
<dbReference type="STRING" id="749222.Nitsa_0872"/>
<dbReference type="AlphaFoldDB" id="E6X2R6"/>
<protein>
    <submittedName>
        <fullName evidence="2">Uncharacterized protein</fullName>
    </submittedName>
</protein>